<dbReference type="SUPFAM" id="SSF51735">
    <property type="entry name" value="NAD(P)-binding Rossmann-fold domains"/>
    <property type="match status" value="1"/>
</dbReference>
<dbReference type="GO" id="GO:0034079">
    <property type="term" value="P:butanediol biosynthetic process"/>
    <property type="evidence" value="ECO:0007669"/>
    <property type="project" value="TreeGrafter"/>
</dbReference>
<evidence type="ECO:0000256" key="3">
    <source>
        <dbReference type="ARBA" id="ARBA00022723"/>
    </source>
</evidence>
<dbReference type="VEuPathDB" id="FungiDB:PV10_08016"/>
<dbReference type="Pfam" id="PF08240">
    <property type="entry name" value="ADH_N"/>
    <property type="match status" value="1"/>
</dbReference>
<dbReference type="Proteomes" id="UP000288859">
    <property type="component" value="Unassembled WGS sequence"/>
</dbReference>
<evidence type="ECO:0000259" key="6">
    <source>
        <dbReference type="SMART" id="SM00829"/>
    </source>
</evidence>
<dbReference type="SMART" id="SM00829">
    <property type="entry name" value="PKS_ER"/>
    <property type="match status" value="1"/>
</dbReference>
<organism evidence="7 8">
    <name type="scientific">Exophiala mesophila</name>
    <name type="common">Black yeast-like fungus</name>
    <dbReference type="NCBI Taxonomy" id="212818"/>
    <lineage>
        <taxon>Eukaryota</taxon>
        <taxon>Fungi</taxon>
        <taxon>Dikarya</taxon>
        <taxon>Ascomycota</taxon>
        <taxon>Pezizomycotina</taxon>
        <taxon>Eurotiomycetes</taxon>
        <taxon>Chaetothyriomycetidae</taxon>
        <taxon>Chaetothyriales</taxon>
        <taxon>Herpotrichiellaceae</taxon>
        <taxon>Exophiala</taxon>
    </lineage>
</organism>
<dbReference type="InterPro" id="IPR011032">
    <property type="entry name" value="GroES-like_sf"/>
</dbReference>
<gene>
    <name evidence="7" type="ORF">B0A52_02239</name>
</gene>
<dbReference type="GO" id="GO:0005737">
    <property type="term" value="C:cytoplasm"/>
    <property type="evidence" value="ECO:0007669"/>
    <property type="project" value="TreeGrafter"/>
</dbReference>
<evidence type="ECO:0000256" key="1">
    <source>
        <dbReference type="ARBA" id="ARBA00001947"/>
    </source>
</evidence>
<dbReference type="GO" id="GO:0046872">
    <property type="term" value="F:metal ion binding"/>
    <property type="evidence" value="ECO:0007669"/>
    <property type="project" value="UniProtKB-KW"/>
</dbReference>
<dbReference type="Gene3D" id="3.40.50.720">
    <property type="entry name" value="NAD(P)-binding Rossmann-like Domain"/>
    <property type="match status" value="1"/>
</dbReference>
<sequence>MRAARYYGQKDIRVEEVPIPKPGPNQCLIEIEWCGICGSDLHEYIVGPVMFQPGITIGHEFCGRVKEAPTGSKLQIGQAVMIDPRVVCSSCSPCKRSNDHCCQKLGFLGCSPTPGGGGLSEFVAADEDMLYPLPDTISLDYAAIIEPLVVAYHAIKTVPTLEGLDVLILGGGPIGLAVAIVLQAEKVKSISVSEPTEARKAQAKGLVDRVIDPTSVKVGDVLREATDGKGVDIVFDCAGVPAGLDTAFDSVTQGGTYVSVALWEKPFTIPFVNFLFKEVTILASCCYNRADFAAVMKVIGQGKYNGYEKLVTSRIPLEDVSKGFEELVNNKDNQIKIMISPKLPAST</sequence>
<comment type="caution">
    <text evidence="7">The sequence shown here is derived from an EMBL/GenBank/DDBJ whole genome shotgun (WGS) entry which is preliminary data.</text>
</comment>
<comment type="cofactor">
    <cofactor evidence="1">
        <name>Zn(2+)</name>
        <dbReference type="ChEBI" id="CHEBI:29105"/>
    </cofactor>
</comment>
<dbReference type="Pfam" id="PF00107">
    <property type="entry name" value="ADH_zinc_N"/>
    <property type="match status" value="1"/>
</dbReference>
<dbReference type="Gene3D" id="3.90.180.10">
    <property type="entry name" value="Medium-chain alcohol dehydrogenases, catalytic domain"/>
    <property type="match status" value="1"/>
</dbReference>
<feature type="domain" description="Enoyl reductase (ER)" evidence="6">
    <location>
        <begin position="8"/>
        <end position="339"/>
    </location>
</feature>
<keyword evidence="5" id="KW-0560">Oxidoreductase</keyword>
<name>A0A438NBG0_EXOME</name>
<evidence type="ECO:0000313" key="7">
    <source>
        <dbReference type="EMBL" id="RVX73112.1"/>
    </source>
</evidence>
<keyword evidence="4" id="KW-0862">Zinc</keyword>
<accession>A0A438NBG0</accession>
<dbReference type="SUPFAM" id="SSF50129">
    <property type="entry name" value="GroES-like"/>
    <property type="match status" value="1"/>
</dbReference>
<dbReference type="OrthoDB" id="3941538at2759"/>
<proteinExistence type="inferred from homology"/>
<keyword evidence="3" id="KW-0479">Metal-binding</keyword>
<dbReference type="InterPro" id="IPR013149">
    <property type="entry name" value="ADH-like_C"/>
</dbReference>
<dbReference type="GO" id="GO:0000721">
    <property type="term" value="F:(R,R)-butanediol dehydrogenase activity"/>
    <property type="evidence" value="ECO:0007669"/>
    <property type="project" value="TreeGrafter"/>
</dbReference>
<dbReference type="InterPro" id="IPR020843">
    <property type="entry name" value="ER"/>
</dbReference>
<evidence type="ECO:0000256" key="5">
    <source>
        <dbReference type="ARBA" id="ARBA00023002"/>
    </source>
</evidence>
<evidence type="ECO:0000256" key="4">
    <source>
        <dbReference type="ARBA" id="ARBA00022833"/>
    </source>
</evidence>
<dbReference type="PANTHER" id="PTHR43161:SF23">
    <property type="entry name" value="(R,R)-BUTANEDIOL DEHYDROGENASE-RELATED"/>
    <property type="match status" value="1"/>
</dbReference>
<protein>
    <recommendedName>
        <fullName evidence="6">Enoyl reductase (ER) domain-containing protein</fullName>
    </recommendedName>
</protein>
<evidence type="ECO:0000313" key="8">
    <source>
        <dbReference type="Proteomes" id="UP000288859"/>
    </source>
</evidence>
<dbReference type="InterPro" id="IPR036291">
    <property type="entry name" value="NAD(P)-bd_dom_sf"/>
</dbReference>
<dbReference type="InterPro" id="IPR013154">
    <property type="entry name" value="ADH-like_N"/>
</dbReference>
<dbReference type="EMBL" id="NAJM01000009">
    <property type="protein sequence ID" value="RVX73112.1"/>
    <property type="molecule type" value="Genomic_DNA"/>
</dbReference>
<dbReference type="CDD" id="cd08233">
    <property type="entry name" value="butanediol_DH_like"/>
    <property type="match status" value="1"/>
</dbReference>
<evidence type="ECO:0000256" key="2">
    <source>
        <dbReference type="ARBA" id="ARBA00008072"/>
    </source>
</evidence>
<reference evidence="7 8" key="1">
    <citation type="submission" date="2017-03" db="EMBL/GenBank/DDBJ databases">
        <title>Genomes of endolithic fungi from Antarctica.</title>
        <authorList>
            <person name="Coleine C."/>
            <person name="Masonjones S."/>
            <person name="Stajich J.E."/>
        </authorList>
    </citation>
    <scope>NUCLEOTIDE SEQUENCE [LARGE SCALE GENOMIC DNA]</scope>
    <source>
        <strain evidence="7 8">CCFEE 6314</strain>
    </source>
</reference>
<comment type="similarity">
    <text evidence="2">Belongs to the zinc-containing alcohol dehydrogenase family.</text>
</comment>
<dbReference type="PANTHER" id="PTHR43161">
    <property type="entry name" value="SORBITOL DEHYDROGENASE"/>
    <property type="match status" value="1"/>
</dbReference>
<dbReference type="AlphaFoldDB" id="A0A438NBG0"/>